<comment type="pathway">
    <text evidence="1">Protein modification; protein ubiquitination.</text>
</comment>
<dbReference type="SMART" id="SM00225">
    <property type="entry name" value="BTB"/>
    <property type="match status" value="2"/>
</dbReference>
<dbReference type="InterPro" id="IPR045005">
    <property type="entry name" value="BPM1-6"/>
</dbReference>
<organism evidence="2">
    <name type="scientific">Aegilops tauschii</name>
    <name type="common">Tausch's goatgrass</name>
    <name type="synonym">Aegilops squarrosa</name>
    <dbReference type="NCBI Taxonomy" id="37682"/>
    <lineage>
        <taxon>Eukaryota</taxon>
        <taxon>Viridiplantae</taxon>
        <taxon>Streptophyta</taxon>
        <taxon>Embryophyta</taxon>
        <taxon>Tracheophyta</taxon>
        <taxon>Spermatophyta</taxon>
        <taxon>Magnoliopsida</taxon>
        <taxon>Liliopsida</taxon>
        <taxon>Poales</taxon>
        <taxon>Poaceae</taxon>
        <taxon>BOP clade</taxon>
        <taxon>Pooideae</taxon>
        <taxon>Triticodae</taxon>
        <taxon>Triticeae</taxon>
        <taxon>Triticinae</taxon>
        <taxon>Aegilops</taxon>
    </lineage>
</organism>
<dbReference type="SUPFAM" id="SSF54695">
    <property type="entry name" value="POZ domain"/>
    <property type="match status" value="2"/>
</dbReference>
<name>M8AIM1_AEGTA</name>
<dbReference type="SUPFAM" id="SSF49599">
    <property type="entry name" value="TRAF domain-like"/>
    <property type="match status" value="1"/>
</dbReference>
<reference evidence="2" key="1">
    <citation type="submission" date="2015-06" db="UniProtKB">
        <authorList>
            <consortium name="EnsemblPlants"/>
        </authorList>
    </citation>
    <scope>IDENTIFICATION</scope>
</reference>
<dbReference type="CDD" id="cd00121">
    <property type="entry name" value="MATH"/>
    <property type="match status" value="1"/>
</dbReference>
<dbReference type="Pfam" id="PF00651">
    <property type="entry name" value="BTB"/>
    <property type="match status" value="2"/>
</dbReference>
<dbReference type="GO" id="GO:0016567">
    <property type="term" value="P:protein ubiquitination"/>
    <property type="evidence" value="ECO:0007669"/>
    <property type="project" value="InterPro"/>
</dbReference>
<dbReference type="ExpressionAtlas" id="M8AIM1">
    <property type="expression patterns" value="baseline"/>
</dbReference>
<dbReference type="Gene3D" id="2.60.210.10">
    <property type="entry name" value="Apoptosis, Tumor Necrosis Factor Receptor Associated Protein 2, Chain A"/>
    <property type="match status" value="1"/>
</dbReference>
<dbReference type="EnsemblPlants" id="EMT04301">
    <property type="protein sequence ID" value="EMT04301"/>
    <property type="gene ID" value="F775_01719"/>
</dbReference>
<dbReference type="PANTHER" id="PTHR26379:SF493">
    <property type="entry name" value="BTB DOMAIN-CONTAINING PROTEIN"/>
    <property type="match status" value="1"/>
</dbReference>
<dbReference type="InterPro" id="IPR002083">
    <property type="entry name" value="MATH/TRAF_dom"/>
</dbReference>
<dbReference type="Pfam" id="PF22486">
    <property type="entry name" value="MATH_2"/>
    <property type="match status" value="1"/>
</dbReference>
<evidence type="ECO:0000313" key="2">
    <source>
        <dbReference type="EnsemblPlants" id="EMT04301"/>
    </source>
</evidence>
<accession>M8AIM1</accession>
<dbReference type="Gene3D" id="3.30.710.10">
    <property type="entry name" value="Potassium Channel Kv1.1, Chain A"/>
    <property type="match status" value="2"/>
</dbReference>
<dbReference type="InterPro" id="IPR008974">
    <property type="entry name" value="TRAF-like"/>
</dbReference>
<dbReference type="AlphaFoldDB" id="M8AIM1"/>
<evidence type="ECO:0000256" key="1">
    <source>
        <dbReference type="ARBA" id="ARBA00004906"/>
    </source>
</evidence>
<dbReference type="PROSITE" id="PS50097">
    <property type="entry name" value="BTB"/>
    <property type="match status" value="2"/>
</dbReference>
<dbReference type="PANTHER" id="PTHR26379">
    <property type="entry name" value="BTB/POZ AND MATH DOMAIN-CONTAINING PROTEIN 1"/>
    <property type="match status" value="1"/>
</dbReference>
<dbReference type="InterPro" id="IPR000210">
    <property type="entry name" value="BTB/POZ_dom"/>
</dbReference>
<protein>
    <submittedName>
        <fullName evidence="2">Speckle-type POZ protein-like protein</fullName>
    </submittedName>
</protein>
<proteinExistence type="predicted"/>
<sequence length="654" mass="73720">MASAPHRTSTRHRPAVVRGPHEFHIVGYSERKPFARLTNKAASYFDPLYADGPGSDPLIKSAAFQVGNYTWDLVCIFGVQGEGPTLILVPGPQISGDGPVQGHLTSITLELLTKTITKDVIATPSLQIDDPLCRWPPAVWRSDAAHRFCRRIFAGMSWTRALPDAFRGHEERYVTDDDRLTIICTVDILQEDTQTAAETRKCLVSVVPAPTIPREFQQFLLLLEQSPKLSDVTFLVEDTEFRAHRLVLAMRSPVFATELFGDAKESTTSRIRIDDMDASTFRAMIRFIYTDELPMKPINHVESRSPLNNNFKEEYMSLARKLLVAADRYDLERLRLMCENILSECINVATVMKTLLLVRGRQRCYQLQDSCIKYMSSDPDVYNAVTRSTRPPAQEKSTSRYNLSDVVRGTHEFRIPIFSSLQTRYRVSQVMTSDVFKVGGYDWKINVYPSGYDVEEHISVYLCLCTDPGTATVKSSNRFRIDDPNGKSPSMVLGSEDTFTKLHRTSGFQKFIAVNSAKSQYVGHDGSLTIHCDLDVHKEACTTSTSTTIAKSMIVVPPSNIAWHLEQLMVSGQWSNVTFMVEESKIHAHGLIIAMRSPVLFETVAVETSNWVIRIDDMKAAVLRAVLHFVYTDELLPVDDAVAAEEDRREKYLI</sequence>
<dbReference type="PROSITE" id="PS50144">
    <property type="entry name" value="MATH"/>
    <property type="match status" value="1"/>
</dbReference>
<dbReference type="InterPro" id="IPR011333">
    <property type="entry name" value="SKP1/BTB/POZ_sf"/>
</dbReference>